<reference evidence="9" key="1">
    <citation type="submission" date="2017-10" db="EMBL/GenBank/DDBJ databases">
        <title>Resolving the taxonomy of Roseburia spp., Eubacterium rectale and Agathobacter spp. through phylogenomic analysis.</title>
        <authorList>
            <person name="Sheridan P.O."/>
            <person name="Walker A.W."/>
            <person name="Duncan S.H."/>
            <person name="Scott K.P."/>
            <person name="Toole P.W.O."/>
            <person name="Luis P."/>
            <person name="Flint H.J."/>
        </authorList>
    </citation>
    <scope>NUCLEOTIDE SEQUENCE [LARGE SCALE GENOMIC DNA]</scope>
    <source>
        <strain evidence="9">JK10</strain>
    </source>
</reference>
<dbReference type="InterPro" id="IPR000522">
    <property type="entry name" value="ABC_transptr_permease_BtuC"/>
</dbReference>
<dbReference type="GO" id="GO:0022857">
    <property type="term" value="F:transmembrane transporter activity"/>
    <property type="evidence" value="ECO:0007669"/>
    <property type="project" value="InterPro"/>
</dbReference>
<organism evidence="9 10">
    <name type="scientific">Pseudobutyrivibrio ruminis</name>
    <dbReference type="NCBI Taxonomy" id="46206"/>
    <lineage>
        <taxon>Bacteria</taxon>
        <taxon>Bacillati</taxon>
        <taxon>Bacillota</taxon>
        <taxon>Clostridia</taxon>
        <taxon>Lachnospirales</taxon>
        <taxon>Lachnospiraceae</taxon>
        <taxon>Pseudobutyrivibrio</taxon>
    </lineage>
</organism>
<dbReference type="GO" id="GO:0005886">
    <property type="term" value="C:plasma membrane"/>
    <property type="evidence" value="ECO:0007669"/>
    <property type="project" value="UniProtKB-SubCell"/>
</dbReference>
<evidence type="ECO:0000256" key="1">
    <source>
        <dbReference type="ARBA" id="ARBA00004651"/>
    </source>
</evidence>
<dbReference type="Pfam" id="PF01032">
    <property type="entry name" value="FecCD"/>
    <property type="match status" value="1"/>
</dbReference>
<gene>
    <name evidence="9" type="ORF">CSX00_10795</name>
</gene>
<dbReference type="RefSeq" id="WP_099413705.1">
    <property type="nucleotide sequence ID" value="NZ_PDYH01000044.1"/>
</dbReference>
<keyword evidence="10" id="KW-1185">Reference proteome</keyword>
<keyword evidence="3" id="KW-0813">Transport</keyword>
<name>A0A2G3E8K6_9FIRM</name>
<proteinExistence type="inferred from homology"/>
<dbReference type="SUPFAM" id="SSF81345">
    <property type="entry name" value="ABC transporter involved in vitamin B12 uptake, BtuC"/>
    <property type="match status" value="1"/>
</dbReference>
<feature type="transmembrane region" description="Helical" evidence="8">
    <location>
        <begin position="284"/>
        <end position="303"/>
    </location>
</feature>
<evidence type="ECO:0000313" key="10">
    <source>
        <dbReference type="Proteomes" id="UP000224317"/>
    </source>
</evidence>
<evidence type="ECO:0000256" key="5">
    <source>
        <dbReference type="ARBA" id="ARBA00022692"/>
    </source>
</evidence>
<dbReference type="InterPro" id="IPR037294">
    <property type="entry name" value="ABC_BtuC-like"/>
</dbReference>
<dbReference type="GO" id="GO:0033214">
    <property type="term" value="P:siderophore-iron import into cell"/>
    <property type="evidence" value="ECO:0007669"/>
    <property type="project" value="TreeGrafter"/>
</dbReference>
<dbReference type="PANTHER" id="PTHR30472:SF24">
    <property type="entry name" value="FERRIC ENTEROBACTIN TRANSPORT SYSTEM PERMEASE PROTEIN FEPG"/>
    <property type="match status" value="1"/>
</dbReference>
<dbReference type="Proteomes" id="UP000224317">
    <property type="component" value="Unassembled WGS sequence"/>
</dbReference>
<feature type="transmembrane region" description="Helical" evidence="8">
    <location>
        <begin position="223"/>
        <end position="241"/>
    </location>
</feature>
<feature type="transmembrane region" description="Helical" evidence="8">
    <location>
        <begin position="195"/>
        <end position="216"/>
    </location>
</feature>
<feature type="transmembrane region" description="Helical" evidence="8">
    <location>
        <begin position="17"/>
        <end position="38"/>
    </location>
</feature>
<evidence type="ECO:0000256" key="6">
    <source>
        <dbReference type="ARBA" id="ARBA00022989"/>
    </source>
</evidence>
<comment type="subcellular location">
    <subcellularLocation>
        <location evidence="1">Cell membrane</location>
        <topology evidence="1">Multi-pass membrane protein</topology>
    </subcellularLocation>
</comment>
<feature type="transmembrane region" description="Helical" evidence="8">
    <location>
        <begin position="155"/>
        <end position="175"/>
    </location>
</feature>
<dbReference type="CDD" id="cd06550">
    <property type="entry name" value="TM_ABC_iron-siderophores_like"/>
    <property type="match status" value="1"/>
</dbReference>
<evidence type="ECO:0000313" key="9">
    <source>
        <dbReference type="EMBL" id="PHU39495.1"/>
    </source>
</evidence>
<feature type="transmembrane region" description="Helical" evidence="8">
    <location>
        <begin position="71"/>
        <end position="89"/>
    </location>
</feature>
<sequence>MKNNSLFDGVKSRRKKYILCLVALAVIVLFLFCLNMTIGEKNFTLLQVINTLTGRSTDGSYLITKLRLPRSLAAIFSGIAFGVAGNIFQTLLRNPLASPDIIGVSSGSTAAAVYCILFLNMNRGLVSIVAVVAGVLTSVLIYRIAFINSFSANRLILVGIGAQAIFTAFISWMIMTASEYDVPTAMRWMNGNLNGIVTDSLPLLIVVVFTCLAAIICLRHPMVSLTLGDFYATILGIHVNLVRTALIVLSVVLIAFATAITGPIASIAFLSGPIAKRICGHNQANILSSGLVGAILVLAGDFVGQHLLYTRFPVGVITGLLGGPYLIYILVKQNKGGQF</sequence>
<protein>
    <submittedName>
        <fullName evidence="9">Iron ABC transporter</fullName>
    </submittedName>
</protein>
<feature type="transmembrane region" description="Helical" evidence="8">
    <location>
        <begin position="101"/>
        <end position="119"/>
    </location>
</feature>
<dbReference type="EMBL" id="PDYH01000044">
    <property type="protein sequence ID" value="PHU39495.1"/>
    <property type="molecule type" value="Genomic_DNA"/>
</dbReference>
<evidence type="ECO:0000256" key="2">
    <source>
        <dbReference type="ARBA" id="ARBA00007935"/>
    </source>
</evidence>
<feature type="transmembrane region" description="Helical" evidence="8">
    <location>
        <begin position="125"/>
        <end position="143"/>
    </location>
</feature>
<accession>A0A2G3E8K6</accession>
<dbReference type="Gene3D" id="1.10.3470.10">
    <property type="entry name" value="ABC transporter involved in vitamin B12 uptake, BtuC"/>
    <property type="match status" value="1"/>
</dbReference>
<comment type="similarity">
    <text evidence="2">Belongs to the binding-protein-dependent transport system permease family. FecCD subfamily.</text>
</comment>
<dbReference type="AlphaFoldDB" id="A0A2G3E8K6"/>
<evidence type="ECO:0000256" key="7">
    <source>
        <dbReference type="ARBA" id="ARBA00023136"/>
    </source>
</evidence>
<dbReference type="PANTHER" id="PTHR30472">
    <property type="entry name" value="FERRIC ENTEROBACTIN TRANSPORT SYSTEM PERMEASE PROTEIN"/>
    <property type="match status" value="1"/>
</dbReference>
<keyword evidence="5 8" id="KW-0812">Transmembrane</keyword>
<evidence type="ECO:0000256" key="3">
    <source>
        <dbReference type="ARBA" id="ARBA00022448"/>
    </source>
</evidence>
<evidence type="ECO:0000256" key="4">
    <source>
        <dbReference type="ARBA" id="ARBA00022475"/>
    </source>
</evidence>
<keyword evidence="4" id="KW-1003">Cell membrane</keyword>
<feature type="transmembrane region" description="Helical" evidence="8">
    <location>
        <begin position="309"/>
        <end position="331"/>
    </location>
</feature>
<keyword evidence="6 8" id="KW-1133">Transmembrane helix</keyword>
<evidence type="ECO:0000256" key="8">
    <source>
        <dbReference type="SAM" id="Phobius"/>
    </source>
</evidence>
<keyword evidence="7 8" id="KW-0472">Membrane</keyword>
<feature type="transmembrane region" description="Helical" evidence="8">
    <location>
        <begin position="247"/>
        <end position="272"/>
    </location>
</feature>
<comment type="caution">
    <text evidence="9">The sequence shown here is derived from an EMBL/GenBank/DDBJ whole genome shotgun (WGS) entry which is preliminary data.</text>
</comment>